<reference evidence="1" key="1">
    <citation type="submission" date="2014-12" db="EMBL/GenBank/DDBJ databases">
        <title>Insight into the proteome of Arion vulgaris.</title>
        <authorList>
            <person name="Aradska J."/>
            <person name="Bulat T."/>
            <person name="Smidak R."/>
            <person name="Sarate P."/>
            <person name="Gangsoo J."/>
            <person name="Sialana F."/>
            <person name="Bilban M."/>
            <person name="Lubec G."/>
        </authorList>
    </citation>
    <scope>NUCLEOTIDE SEQUENCE</scope>
    <source>
        <tissue evidence="1">Skin</tissue>
    </source>
</reference>
<feature type="non-terminal residue" evidence="1">
    <location>
        <position position="156"/>
    </location>
</feature>
<protein>
    <submittedName>
        <fullName evidence="1">Uncharacterized protein</fullName>
    </submittedName>
</protein>
<dbReference type="AlphaFoldDB" id="A0A0B6YX78"/>
<name>A0A0B6YX78_9EUPU</name>
<gene>
    <name evidence="1" type="primary">ORF40459</name>
</gene>
<feature type="non-terminal residue" evidence="1">
    <location>
        <position position="1"/>
    </location>
</feature>
<evidence type="ECO:0000313" key="1">
    <source>
        <dbReference type="EMBL" id="CEK60818.1"/>
    </source>
</evidence>
<accession>A0A0B6YX78</accession>
<dbReference type="EMBL" id="HACG01013953">
    <property type="protein sequence ID" value="CEK60818.1"/>
    <property type="molecule type" value="Transcribed_RNA"/>
</dbReference>
<proteinExistence type="predicted"/>
<organism evidence="1">
    <name type="scientific">Arion vulgaris</name>
    <dbReference type="NCBI Taxonomy" id="1028688"/>
    <lineage>
        <taxon>Eukaryota</taxon>
        <taxon>Metazoa</taxon>
        <taxon>Spiralia</taxon>
        <taxon>Lophotrochozoa</taxon>
        <taxon>Mollusca</taxon>
        <taxon>Gastropoda</taxon>
        <taxon>Heterobranchia</taxon>
        <taxon>Euthyneura</taxon>
        <taxon>Panpulmonata</taxon>
        <taxon>Eupulmonata</taxon>
        <taxon>Stylommatophora</taxon>
        <taxon>Helicina</taxon>
        <taxon>Arionoidea</taxon>
        <taxon>Arionidae</taxon>
        <taxon>Arion</taxon>
    </lineage>
</organism>
<sequence length="156" mass="17807">QHSLHHSMAISGFSQDFAHSASNHANHTNIRTPINPPFYAPSPHITPSSIHNFPGLGQFSASQASFGPAAYTMHPHAHMYPSSFYSFRAATEPQIYHIQVYPSQNPFRQTLQHFQFFCQNENRKNIPNLFSEFDFSVKKDIDILNNQYLNKINSSK</sequence>